<dbReference type="AlphaFoldDB" id="A0A8B9DXT7"/>
<organism evidence="2 3">
    <name type="scientific">Anser cygnoides</name>
    <name type="common">Swan goose</name>
    <dbReference type="NCBI Taxonomy" id="8845"/>
    <lineage>
        <taxon>Eukaryota</taxon>
        <taxon>Metazoa</taxon>
        <taxon>Chordata</taxon>
        <taxon>Craniata</taxon>
        <taxon>Vertebrata</taxon>
        <taxon>Euteleostomi</taxon>
        <taxon>Archelosauria</taxon>
        <taxon>Archosauria</taxon>
        <taxon>Dinosauria</taxon>
        <taxon>Saurischia</taxon>
        <taxon>Theropoda</taxon>
        <taxon>Coelurosauria</taxon>
        <taxon>Aves</taxon>
        <taxon>Neognathae</taxon>
        <taxon>Galloanserae</taxon>
        <taxon>Anseriformes</taxon>
        <taxon>Anatidae</taxon>
        <taxon>Anserinae</taxon>
        <taxon>Anser</taxon>
    </lineage>
</organism>
<evidence type="ECO:0000256" key="1">
    <source>
        <dbReference type="SAM" id="Phobius"/>
    </source>
</evidence>
<feature type="transmembrane region" description="Helical" evidence="1">
    <location>
        <begin position="46"/>
        <end position="64"/>
    </location>
</feature>
<sequence length="90" mass="10731">MWCSRPLEKETKSCLHIQDRHPFLCLKKLVLPPDLSQSYFIMNHEVMFSFLFIWFSGVRVVWVVPGRHRQAEDAFQRMKKACYISGHFTV</sequence>
<evidence type="ECO:0000313" key="2">
    <source>
        <dbReference type="Ensembl" id="ENSACDP00005013427.1"/>
    </source>
</evidence>
<proteinExistence type="predicted"/>
<name>A0A8B9DXT7_ANSCY</name>
<keyword evidence="1" id="KW-1133">Transmembrane helix</keyword>
<protein>
    <submittedName>
        <fullName evidence="2">Uncharacterized protein</fullName>
    </submittedName>
</protein>
<reference evidence="2" key="1">
    <citation type="submission" date="2025-08" db="UniProtKB">
        <authorList>
            <consortium name="Ensembl"/>
        </authorList>
    </citation>
    <scope>IDENTIFICATION</scope>
</reference>
<accession>A0A8B9DXT7</accession>
<keyword evidence="3" id="KW-1185">Reference proteome</keyword>
<evidence type="ECO:0000313" key="3">
    <source>
        <dbReference type="Proteomes" id="UP000694521"/>
    </source>
</evidence>
<keyword evidence="1" id="KW-0472">Membrane</keyword>
<keyword evidence="1" id="KW-0812">Transmembrane</keyword>
<dbReference type="Ensembl" id="ENSACDT00005016178.1">
    <property type="protein sequence ID" value="ENSACDP00005013427.1"/>
    <property type="gene ID" value="ENSACDG00005009881.1"/>
</dbReference>
<reference evidence="2" key="2">
    <citation type="submission" date="2025-09" db="UniProtKB">
        <authorList>
            <consortium name="Ensembl"/>
        </authorList>
    </citation>
    <scope>IDENTIFICATION</scope>
</reference>
<dbReference type="Proteomes" id="UP000694521">
    <property type="component" value="Unplaced"/>
</dbReference>